<evidence type="ECO:0000256" key="7">
    <source>
        <dbReference type="PIRSR" id="PIRSR602481-1"/>
    </source>
</evidence>
<evidence type="ECO:0000256" key="2">
    <source>
        <dbReference type="ARBA" id="ARBA00022491"/>
    </source>
</evidence>
<gene>
    <name evidence="9" type="ORF">SAMN02745134_02595</name>
</gene>
<keyword evidence="8" id="KW-0408">Iron</keyword>
<evidence type="ECO:0000313" key="9">
    <source>
        <dbReference type="EMBL" id="SMC25837.1"/>
    </source>
</evidence>
<comment type="cofactor">
    <cofactor evidence="7">
        <name>Zn(2+)</name>
        <dbReference type="ChEBI" id="CHEBI:29105"/>
    </cofactor>
    <text evidence="7">Binds 1 zinc ion per subunit.</text>
</comment>
<dbReference type="EMBL" id="FWXH01000010">
    <property type="protein sequence ID" value="SMC25837.1"/>
    <property type="molecule type" value="Genomic_DNA"/>
</dbReference>
<dbReference type="InterPro" id="IPR043135">
    <property type="entry name" value="Fur_C"/>
</dbReference>
<name>A0A1W1XPM7_9CLOT</name>
<evidence type="ECO:0000313" key="10">
    <source>
        <dbReference type="Proteomes" id="UP000192468"/>
    </source>
</evidence>
<keyword evidence="4" id="KW-0805">Transcription regulation</keyword>
<proteinExistence type="inferred from homology"/>
<keyword evidence="10" id="KW-1185">Reference proteome</keyword>
<feature type="binding site" evidence="7">
    <location>
        <position position="91"/>
    </location>
    <ligand>
        <name>Zn(2+)</name>
        <dbReference type="ChEBI" id="CHEBI:29105"/>
    </ligand>
</feature>
<reference evidence="9 10" key="1">
    <citation type="submission" date="2017-04" db="EMBL/GenBank/DDBJ databases">
        <authorList>
            <person name="Afonso C.L."/>
            <person name="Miller P.J."/>
            <person name="Scott M.A."/>
            <person name="Spackman E."/>
            <person name="Goraichik I."/>
            <person name="Dimitrov K.M."/>
            <person name="Suarez D.L."/>
            <person name="Swayne D.E."/>
        </authorList>
    </citation>
    <scope>NUCLEOTIDE SEQUENCE [LARGE SCALE GENOMIC DNA]</scope>
    <source>
        <strain evidence="9 10">DSM 12555</strain>
    </source>
</reference>
<feature type="binding site" evidence="7">
    <location>
        <position position="130"/>
    </location>
    <ligand>
        <name>Zn(2+)</name>
        <dbReference type="ChEBI" id="CHEBI:29105"/>
    </ligand>
</feature>
<dbReference type="Gene3D" id="3.30.1490.190">
    <property type="match status" value="1"/>
</dbReference>
<feature type="binding site" evidence="8">
    <location>
        <position position="85"/>
    </location>
    <ligand>
        <name>Fe cation</name>
        <dbReference type="ChEBI" id="CHEBI:24875"/>
    </ligand>
</feature>
<keyword evidence="5" id="KW-0238">DNA-binding</keyword>
<dbReference type="OrthoDB" id="8659436at2"/>
<evidence type="ECO:0000256" key="8">
    <source>
        <dbReference type="PIRSR" id="PIRSR602481-2"/>
    </source>
</evidence>
<accession>A0A1W1XPM7</accession>
<dbReference type="PANTHER" id="PTHR33202">
    <property type="entry name" value="ZINC UPTAKE REGULATION PROTEIN"/>
    <property type="match status" value="1"/>
</dbReference>
<evidence type="ECO:0000256" key="1">
    <source>
        <dbReference type="ARBA" id="ARBA00007957"/>
    </source>
</evidence>
<dbReference type="GO" id="GO:0000976">
    <property type="term" value="F:transcription cis-regulatory region binding"/>
    <property type="evidence" value="ECO:0007669"/>
    <property type="project" value="TreeGrafter"/>
</dbReference>
<sequence length="141" mass="16370">MKYETCLKEKSIKVTKGRIAILSIIYNSMQAITAEYIYEESVKNGSNVDLSTVYRSLDLFVSKGIIDKFDLGDGKYSYKIKEYKHKHKIECSYCHKKVEIECPMISVEEIIKNKTGFVLLEHELKMKAICEECSKKMKNNH</sequence>
<feature type="binding site" evidence="7">
    <location>
        <position position="94"/>
    </location>
    <ligand>
        <name>Zn(2+)</name>
        <dbReference type="ChEBI" id="CHEBI:29105"/>
    </ligand>
</feature>
<dbReference type="GO" id="GO:0003700">
    <property type="term" value="F:DNA-binding transcription factor activity"/>
    <property type="evidence" value="ECO:0007669"/>
    <property type="project" value="InterPro"/>
</dbReference>
<dbReference type="AlphaFoldDB" id="A0A1W1XPM7"/>
<dbReference type="InterPro" id="IPR002481">
    <property type="entry name" value="FUR"/>
</dbReference>
<organism evidence="9 10">
    <name type="scientific">Clostridium acidisoli DSM 12555</name>
    <dbReference type="NCBI Taxonomy" id="1121291"/>
    <lineage>
        <taxon>Bacteria</taxon>
        <taxon>Bacillati</taxon>
        <taxon>Bacillota</taxon>
        <taxon>Clostridia</taxon>
        <taxon>Eubacteriales</taxon>
        <taxon>Clostridiaceae</taxon>
        <taxon>Clostridium</taxon>
    </lineage>
</organism>
<keyword evidence="6" id="KW-0804">Transcription</keyword>
<evidence type="ECO:0000256" key="4">
    <source>
        <dbReference type="ARBA" id="ARBA00023015"/>
    </source>
</evidence>
<dbReference type="InterPro" id="IPR036388">
    <property type="entry name" value="WH-like_DNA-bd_sf"/>
</dbReference>
<dbReference type="SUPFAM" id="SSF46785">
    <property type="entry name" value="Winged helix' DNA-binding domain"/>
    <property type="match status" value="1"/>
</dbReference>
<dbReference type="GO" id="GO:0045892">
    <property type="term" value="P:negative regulation of DNA-templated transcription"/>
    <property type="evidence" value="ECO:0007669"/>
    <property type="project" value="TreeGrafter"/>
</dbReference>
<evidence type="ECO:0000256" key="3">
    <source>
        <dbReference type="ARBA" id="ARBA00022833"/>
    </source>
</evidence>
<dbReference type="InterPro" id="IPR036390">
    <property type="entry name" value="WH_DNA-bd_sf"/>
</dbReference>
<dbReference type="Proteomes" id="UP000192468">
    <property type="component" value="Unassembled WGS sequence"/>
</dbReference>
<feature type="binding site" evidence="7">
    <location>
        <position position="133"/>
    </location>
    <ligand>
        <name>Zn(2+)</name>
        <dbReference type="ChEBI" id="CHEBI:29105"/>
    </ligand>
</feature>
<feature type="binding site" evidence="8">
    <location>
        <position position="122"/>
    </location>
    <ligand>
        <name>Fe cation</name>
        <dbReference type="ChEBI" id="CHEBI:24875"/>
    </ligand>
</feature>
<comment type="cofactor">
    <cofactor evidence="8">
        <name>Mn(2+)</name>
        <dbReference type="ChEBI" id="CHEBI:29035"/>
    </cofactor>
    <cofactor evidence="8">
        <name>Fe(2+)</name>
        <dbReference type="ChEBI" id="CHEBI:29033"/>
    </cofactor>
    <text evidence="8">Binds 1 Mn(2+) or Fe(2+) ion per subunit.</text>
</comment>
<dbReference type="CDD" id="cd07153">
    <property type="entry name" value="Fur_like"/>
    <property type="match status" value="1"/>
</dbReference>
<dbReference type="RefSeq" id="WP_084116418.1">
    <property type="nucleotide sequence ID" value="NZ_FWXH01000010.1"/>
</dbReference>
<keyword evidence="7" id="KW-0479">Metal-binding</keyword>
<evidence type="ECO:0000256" key="6">
    <source>
        <dbReference type="ARBA" id="ARBA00023163"/>
    </source>
</evidence>
<comment type="similarity">
    <text evidence="1">Belongs to the Fur family.</text>
</comment>
<dbReference type="Gene3D" id="1.10.10.10">
    <property type="entry name" value="Winged helix-like DNA-binding domain superfamily/Winged helix DNA-binding domain"/>
    <property type="match status" value="1"/>
</dbReference>
<dbReference type="GO" id="GO:1900376">
    <property type="term" value="P:regulation of secondary metabolite biosynthetic process"/>
    <property type="evidence" value="ECO:0007669"/>
    <property type="project" value="TreeGrafter"/>
</dbReference>
<dbReference type="PANTHER" id="PTHR33202:SF8">
    <property type="entry name" value="PEROXIDE-RESPONSIVE REPRESSOR PERR"/>
    <property type="match status" value="1"/>
</dbReference>
<protein>
    <submittedName>
        <fullName evidence="9">Fe2+ or Zn2+ uptake regulation protein</fullName>
    </submittedName>
</protein>
<keyword evidence="3 7" id="KW-0862">Zinc</keyword>
<keyword evidence="2" id="KW-0678">Repressor</keyword>
<dbReference type="GO" id="GO:0008270">
    <property type="term" value="F:zinc ion binding"/>
    <property type="evidence" value="ECO:0007669"/>
    <property type="project" value="TreeGrafter"/>
</dbReference>
<dbReference type="STRING" id="1121291.SAMN02745134_02595"/>
<evidence type="ECO:0000256" key="5">
    <source>
        <dbReference type="ARBA" id="ARBA00023125"/>
    </source>
</evidence>
<dbReference type="Pfam" id="PF01475">
    <property type="entry name" value="FUR"/>
    <property type="match status" value="1"/>
</dbReference>